<dbReference type="PRINTS" id="PR00084">
    <property type="entry name" value="MTLDHDRGNASE"/>
</dbReference>
<evidence type="ECO:0000313" key="5">
    <source>
        <dbReference type="Proteomes" id="UP000444401"/>
    </source>
</evidence>
<protein>
    <submittedName>
        <fullName evidence="4">Mannitol dehydrogenase family protein</fullName>
    </submittedName>
</protein>
<evidence type="ECO:0000313" key="4">
    <source>
        <dbReference type="EMBL" id="MXO69537.1"/>
    </source>
</evidence>
<dbReference type="InterPro" id="IPR050988">
    <property type="entry name" value="Mannitol_DH/Oxidoreductase"/>
</dbReference>
<evidence type="ECO:0000259" key="3">
    <source>
        <dbReference type="Pfam" id="PF08125"/>
    </source>
</evidence>
<reference evidence="4 5" key="1">
    <citation type="submission" date="2019-12" db="EMBL/GenBank/DDBJ databases">
        <title>Genomic-based taxomic classification of the family Erythrobacteraceae.</title>
        <authorList>
            <person name="Xu L."/>
        </authorList>
    </citation>
    <scope>NUCLEOTIDE SEQUENCE [LARGE SCALE GENOMIC DNA]</scope>
    <source>
        <strain evidence="4 5">H32</strain>
    </source>
</reference>
<keyword evidence="1" id="KW-0560">Oxidoreductase</keyword>
<dbReference type="Gene3D" id="1.10.1040.10">
    <property type="entry name" value="N-(1-d-carboxylethyl)-l-norvaline Dehydrogenase, domain 2"/>
    <property type="match status" value="1"/>
</dbReference>
<dbReference type="InterPro" id="IPR000669">
    <property type="entry name" value="Mannitol_DH"/>
</dbReference>
<name>A0ABW9V0C2_9SPHN</name>
<gene>
    <name evidence="4" type="ORF">GRI72_11975</name>
</gene>
<dbReference type="InterPro" id="IPR036291">
    <property type="entry name" value="NAD(P)-bd_dom_sf"/>
</dbReference>
<dbReference type="SUPFAM" id="SSF51735">
    <property type="entry name" value="NAD(P)-binding Rossmann-fold domains"/>
    <property type="match status" value="1"/>
</dbReference>
<sequence>MAQCGYDRAAQAIGVVHFGIGAFHRAHQAWYIDRAMAAGDRDWAIGALTLRSPTVAGQLAPQDGLYTLTERSGADARTRVIGAVREVLFARPHAERAIGRIAAPECRIVSFTVTEKGYCRAEDGGLDHDRAQESFYPVLGEALVRRAAGGLAGITLLSCDNLAGNGAVLHALVREWLAARAPDALAWFEDNCTSPSTMVDRIVPRTTGADLEALEERLGQEDRGAVFTERFSQWVIEDDFAAGRPRWEALGVQMVADVAPYEAAKLRMLNGAHSLLAYCGLRAGHTYVHEAAADPALRQLAERLMVAEAMPTLDPAPGQDLAAYARDLLARFADPALRHRLDQIAMDGTQKIPQRWLDTAVWHCARGQVPGALCKAFDAWRWHLGDARFVDDPAGERLVAAAGEGRQAVLDACFGGDGGDPLWPDYAQVRALFTGD</sequence>
<evidence type="ECO:0000259" key="2">
    <source>
        <dbReference type="Pfam" id="PF01232"/>
    </source>
</evidence>
<dbReference type="Proteomes" id="UP000444401">
    <property type="component" value="Unassembled WGS sequence"/>
</dbReference>
<dbReference type="Gene3D" id="3.40.50.720">
    <property type="entry name" value="NAD(P)-binding Rossmann-like Domain"/>
    <property type="match status" value="1"/>
</dbReference>
<dbReference type="InterPro" id="IPR013118">
    <property type="entry name" value="Mannitol_DH_C"/>
</dbReference>
<dbReference type="InterPro" id="IPR013328">
    <property type="entry name" value="6PGD_dom2"/>
</dbReference>
<dbReference type="InterPro" id="IPR013131">
    <property type="entry name" value="Mannitol_DH_N"/>
</dbReference>
<dbReference type="PANTHER" id="PTHR43362:SF1">
    <property type="entry name" value="MANNITOL DEHYDROGENASE 2-RELATED"/>
    <property type="match status" value="1"/>
</dbReference>
<keyword evidence="5" id="KW-1185">Reference proteome</keyword>
<dbReference type="InterPro" id="IPR008927">
    <property type="entry name" value="6-PGluconate_DH-like_C_sf"/>
</dbReference>
<proteinExistence type="predicted"/>
<evidence type="ECO:0000256" key="1">
    <source>
        <dbReference type="ARBA" id="ARBA00023002"/>
    </source>
</evidence>
<dbReference type="SUPFAM" id="SSF48179">
    <property type="entry name" value="6-phosphogluconate dehydrogenase C-terminal domain-like"/>
    <property type="match status" value="1"/>
</dbReference>
<feature type="domain" description="Mannitol dehydrogenase N-terminal" evidence="2">
    <location>
        <begin position="14"/>
        <end position="248"/>
    </location>
</feature>
<dbReference type="Pfam" id="PF01232">
    <property type="entry name" value="Mannitol_dh"/>
    <property type="match status" value="1"/>
</dbReference>
<dbReference type="Pfam" id="PF08125">
    <property type="entry name" value="Mannitol_dh_C"/>
    <property type="match status" value="1"/>
</dbReference>
<accession>A0ABW9V0C2</accession>
<dbReference type="PANTHER" id="PTHR43362">
    <property type="entry name" value="MANNITOL DEHYDROGENASE DSF1-RELATED"/>
    <property type="match status" value="1"/>
</dbReference>
<organism evidence="4 5">
    <name type="scientific">Pelagerythrobacter marinus</name>
    <dbReference type="NCBI Taxonomy" id="538382"/>
    <lineage>
        <taxon>Bacteria</taxon>
        <taxon>Pseudomonadati</taxon>
        <taxon>Pseudomonadota</taxon>
        <taxon>Alphaproteobacteria</taxon>
        <taxon>Sphingomonadales</taxon>
        <taxon>Erythrobacteraceae</taxon>
        <taxon>Pelagerythrobacter</taxon>
    </lineage>
</organism>
<comment type="caution">
    <text evidence="4">The sequence shown here is derived from an EMBL/GenBank/DDBJ whole genome shotgun (WGS) entry which is preliminary data.</text>
</comment>
<feature type="domain" description="Mannitol dehydrogenase C-terminal" evidence="3">
    <location>
        <begin position="257"/>
        <end position="380"/>
    </location>
</feature>
<dbReference type="EMBL" id="WTYO01000005">
    <property type="protein sequence ID" value="MXO69537.1"/>
    <property type="molecule type" value="Genomic_DNA"/>
</dbReference>